<organism evidence="1 2">
    <name type="scientific">Nakamurella panacisegetis</name>
    <dbReference type="NCBI Taxonomy" id="1090615"/>
    <lineage>
        <taxon>Bacteria</taxon>
        <taxon>Bacillati</taxon>
        <taxon>Actinomycetota</taxon>
        <taxon>Actinomycetes</taxon>
        <taxon>Nakamurellales</taxon>
        <taxon>Nakamurellaceae</taxon>
        <taxon>Nakamurella</taxon>
    </lineage>
</organism>
<reference evidence="1 2" key="1">
    <citation type="submission" date="2016-10" db="EMBL/GenBank/DDBJ databases">
        <authorList>
            <person name="de Groot N.N."/>
        </authorList>
    </citation>
    <scope>NUCLEOTIDE SEQUENCE [LARGE SCALE GENOMIC DNA]</scope>
    <source>
        <strain evidence="2">P4-7,KCTC 19426,CECT 7604</strain>
    </source>
</reference>
<evidence type="ECO:0000313" key="2">
    <source>
        <dbReference type="Proteomes" id="UP000198741"/>
    </source>
</evidence>
<keyword evidence="2" id="KW-1185">Reference proteome</keyword>
<dbReference type="RefSeq" id="WP_157695522.1">
    <property type="nucleotide sequence ID" value="NZ_LT629710.1"/>
</dbReference>
<gene>
    <name evidence="1" type="ORF">SAMN04515671_3773</name>
</gene>
<dbReference type="Proteomes" id="UP000198741">
    <property type="component" value="Chromosome I"/>
</dbReference>
<evidence type="ECO:0000313" key="1">
    <source>
        <dbReference type="EMBL" id="SDP33561.1"/>
    </source>
</evidence>
<accession>A0A1H0RVE9</accession>
<protein>
    <recommendedName>
        <fullName evidence="3">Transcriptional regulator, AlpA family</fullName>
    </recommendedName>
</protein>
<dbReference type="EMBL" id="LT629710">
    <property type="protein sequence ID" value="SDP33561.1"/>
    <property type="molecule type" value="Genomic_DNA"/>
</dbReference>
<evidence type="ECO:0008006" key="3">
    <source>
        <dbReference type="Google" id="ProtNLM"/>
    </source>
</evidence>
<name>A0A1H0RVE9_9ACTN</name>
<proteinExistence type="predicted"/>
<sequence>MPPRIRKLSTREAAALAQMPVTTFRSAMRHYRQSTGQDLRLPETEWPDSRTPMYDEKAVRKWLASRPGRGRWGKRPPAQT</sequence>
<dbReference type="AlphaFoldDB" id="A0A1H0RVE9"/>